<dbReference type="GO" id="GO:0005829">
    <property type="term" value="C:cytosol"/>
    <property type="evidence" value="ECO:0007669"/>
    <property type="project" value="TreeGrafter"/>
</dbReference>
<dbReference type="Gene3D" id="1.20.1050.80">
    <property type="entry name" value="VPS9 domain"/>
    <property type="match status" value="1"/>
</dbReference>
<dbReference type="InterPro" id="IPR003123">
    <property type="entry name" value="VPS9"/>
</dbReference>
<dbReference type="GO" id="GO:0031267">
    <property type="term" value="F:small GTPase binding"/>
    <property type="evidence" value="ECO:0007669"/>
    <property type="project" value="TreeGrafter"/>
</dbReference>
<evidence type="ECO:0000313" key="2">
    <source>
        <dbReference type="EMBL" id="RLN82754.1"/>
    </source>
</evidence>
<dbReference type="InterPro" id="IPR037191">
    <property type="entry name" value="VPS9_dom_sf"/>
</dbReference>
<dbReference type="EMBL" id="MBDN02000047">
    <property type="protein sequence ID" value="RLN82754.1"/>
    <property type="molecule type" value="Genomic_DNA"/>
</dbReference>
<gene>
    <name evidence="2" type="ORF">BBO99_00002711</name>
</gene>
<dbReference type="GO" id="GO:0005085">
    <property type="term" value="F:guanyl-nucleotide exchange factor activity"/>
    <property type="evidence" value="ECO:0007669"/>
    <property type="project" value="InterPro"/>
</dbReference>
<organism evidence="2 3">
    <name type="scientific">Phytophthora kernoviae</name>
    <dbReference type="NCBI Taxonomy" id="325452"/>
    <lineage>
        <taxon>Eukaryota</taxon>
        <taxon>Sar</taxon>
        <taxon>Stramenopiles</taxon>
        <taxon>Oomycota</taxon>
        <taxon>Peronosporomycetes</taxon>
        <taxon>Peronosporales</taxon>
        <taxon>Peronosporaceae</taxon>
        <taxon>Phytophthora</taxon>
    </lineage>
</organism>
<dbReference type="PROSITE" id="PS51205">
    <property type="entry name" value="VPS9"/>
    <property type="match status" value="1"/>
</dbReference>
<keyword evidence="3" id="KW-1185">Reference proteome</keyword>
<dbReference type="SMART" id="SM00167">
    <property type="entry name" value="VPS9"/>
    <property type="match status" value="1"/>
</dbReference>
<dbReference type="STRING" id="325452.A0A421GWI0"/>
<dbReference type="Pfam" id="PF02204">
    <property type="entry name" value="VPS9"/>
    <property type="match status" value="1"/>
</dbReference>
<accession>A0A421GWI0</accession>
<reference evidence="2 3" key="1">
    <citation type="journal article" date="2019" name="Mol. Plant Pathol.">
        <title>Genome sequencing of oomycete isolates from Chile supports the New Zealand origin of Phytophthora kernoviae and makes available the first Nothophytophthora sp. genome.</title>
        <authorList>
            <person name="Studholme D.J."/>
            <person name="Panda P."/>
            <person name="Sanfuentes Von Stowasser E."/>
            <person name="Gonzalez M."/>
            <person name="Hill R."/>
            <person name="Sambles C."/>
            <person name="Grant M."/>
            <person name="Williams N.M."/>
            <person name="McDougal R.L."/>
        </authorList>
    </citation>
    <scope>NUCLEOTIDE SEQUENCE [LARGE SCALE GENOMIC DNA]</scope>
    <source>
        <strain evidence="2">Chile4</strain>
    </source>
</reference>
<dbReference type="GO" id="GO:0016192">
    <property type="term" value="P:vesicle-mediated transport"/>
    <property type="evidence" value="ECO:0007669"/>
    <property type="project" value="InterPro"/>
</dbReference>
<dbReference type="AlphaFoldDB" id="A0A421GWI0"/>
<dbReference type="InterPro" id="IPR045046">
    <property type="entry name" value="Vps9-like"/>
</dbReference>
<protein>
    <recommendedName>
        <fullName evidence="1">VPS9 domain-containing protein</fullName>
    </recommendedName>
</protein>
<evidence type="ECO:0000313" key="3">
    <source>
        <dbReference type="Proteomes" id="UP000285624"/>
    </source>
</evidence>
<dbReference type="SUPFAM" id="SSF109993">
    <property type="entry name" value="VPS9 domain"/>
    <property type="match status" value="1"/>
</dbReference>
<comment type="caution">
    <text evidence="2">The sequence shown here is derived from an EMBL/GenBank/DDBJ whole genome shotgun (WGS) entry which is preliminary data.</text>
</comment>
<dbReference type="GO" id="GO:0030139">
    <property type="term" value="C:endocytic vesicle"/>
    <property type="evidence" value="ECO:0007669"/>
    <property type="project" value="TreeGrafter"/>
</dbReference>
<sequence length="428" mass="48531">MLDASSIPNHCREALEGISTELSRFFTSLDELKSKILANDINLSEEIPESGSGDQRSTGGYYTLFQELREQETLLSQWQRSHSPRTRRLTGHDQEMAFLVGFRELVMLLKNAQAAELVYRIQSFVKRAEQWNLPQMLRARTMRDRPGGRIQSFITKLVEQIKHSRKLMKLLHGDGVDGEVQKFLHIRDESGEGLLHEVLEAFLMEKLYTKMLTPSSEVASKDEVLHDRINLLGFVTFKHLDLPVPKTEEQEQTWLTMLLKAQNGGKFPSADEFLPALIFVLLRANPKELKRNVAFILEYRNPAKLVSEPGYFFTHLVSSVAFLEEVNGSLLTISAEEFDEGLRRSKESLKLRGVNSEMDHEVVSNASSNGVNEEVPNGTAKVLQNERHKLTLPHPSSSITTEEADEPLRLPNVLEVRAKRLAQFAASV</sequence>
<dbReference type="PANTHER" id="PTHR23101:SF25">
    <property type="entry name" value="GTPASE-ACTIVATING PROTEIN AND VPS9 DOMAIN-CONTAINING PROTEIN 1"/>
    <property type="match status" value="1"/>
</dbReference>
<evidence type="ECO:0000259" key="1">
    <source>
        <dbReference type="PROSITE" id="PS51205"/>
    </source>
</evidence>
<proteinExistence type="predicted"/>
<dbReference type="PANTHER" id="PTHR23101">
    <property type="entry name" value="RAB GDP/GTP EXCHANGE FACTOR"/>
    <property type="match status" value="1"/>
</dbReference>
<dbReference type="Proteomes" id="UP000285624">
    <property type="component" value="Unassembled WGS sequence"/>
</dbReference>
<name>A0A421GWI0_9STRA</name>
<feature type="domain" description="VPS9" evidence="1">
    <location>
        <begin position="189"/>
        <end position="332"/>
    </location>
</feature>